<proteinExistence type="inferred from homology"/>
<evidence type="ECO:0000313" key="9">
    <source>
        <dbReference type="Proteomes" id="UP000479293"/>
    </source>
</evidence>
<dbReference type="NCBIfam" id="NF006054">
    <property type="entry name" value="PRK08202.1"/>
    <property type="match status" value="1"/>
</dbReference>
<evidence type="ECO:0000259" key="7">
    <source>
        <dbReference type="Pfam" id="PF01048"/>
    </source>
</evidence>
<dbReference type="InterPro" id="IPR035994">
    <property type="entry name" value="Nucleoside_phosphorylase_sf"/>
</dbReference>
<dbReference type="Gene3D" id="3.40.50.1580">
    <property type="entry name" value="Nucleoside phosphorylase domain"/>
    <property type="match status" value="1"/>
</dbReference>
<comment type="function">
    <text evidence="6">The purine nucleoside phosphorylases catalyze the phosphorolytic breakdown of the N-glycosidic bond in the beta-(deoxy)ribonucleoside molecules, with the formation of the corresponding free purine bases and pentose-1-phosphate.</text>
</comment>
<sequence>MTLQQIEETATYLSQATQGFKPEIGIILGTGLGSLVGDIEVEYAIDYSDIPHFPVATVEFHSGKLFFGTLSGKKVICMQGRFHYYEGYSMPQVVFPVRVMKVLGVHTLLVSNAAGGLNSLYKLSDLMIIRDHISLFLPNNPLIGKNIDELGDRFPDMCDPYDPALVAMALGIAREQEIKAHAGVYVSVPGPHLETRAEYRLLRMLGADAVGMSTVPEIIAARQMNLRCFGLSVITDLGIPETLEKTDIAKIIQAAEAAEPNMTLLIREMIARL</sequence>
<comment type="subunit">
    <text evidence="3">Homotrimer.</text>
</comment>
<dbReference type="GO" id="GO:0005737">
    <property type="term" value="C:cytoplasm"/>
    <property type="evidence" value="ECO:0007669"/>
    <property type="project" value="TreeGrafter"/>
</dbReference>
<dbReference type="GO" id="GO:0004731">
    <property type="term" value="F:purine-nucleoside phosphorylase activity"/>
    <property type="evidence" value="ECO:0007669"/>
    <property type="project" value="UniProtKB-EC"/>
</dbReference>
<dbReference type="PROSITE" id="PS01240">
    <property type="entry name" value="PNP_MTAP_2"/>
    <property type="match status" value="1"/>
</dbReference>
<keyword evidence="5 6" id="KW-0808">Transferase</keyword>
<dbReference type="Proteomes" id="UP000479293">
    <property type="component" value="Unassembled WGS sequence"/>
</dbReference>
<comment type="similarity">
    <text evidence="2 6">Belongs to the PNP/MTAP phosphorylase family.</text>
</comment>
<dbReference type="NCBIfam" id="TIGR01697">
    <property type="entry name" value="PNPH-PUNA-XAPA"/>
    <property type="match status" value="1"/>
</dbReference>
<evidence type="ECO:0000256" key="5">
    <source>
        <dbReference type="ARBA" id="ARBA00022679"/>
    </source>
</evidence>
<dbReference type="EC" id="2.4.2.1" evidence="6"/>
<dbReference type="PIRSF" id="PIRSF000477">
    <property type="entry name" value="PurNPase"/>
    <property type="match status" value="1"/>
</dbReference>
<dbReference type="InterPro" id="IPR000845">
    <property type="entry name" value="Nucleoside_phosphorylase_d"/>
</dbReference>
<evidence type="ECO:0000256" key="3">
    <source>
        <dbReference type="ARBA" id="ARBA00011233"/>
    </source>
</evidence>
<evidence type="ECO:0000256" key="2">
    <source>
        <dbReference type="ARBA" id="ARBA00006751"/>
    </source>
</evidence>
<evidence type="ECO:0000256" key="1">
    <source>
        <dbReference type="ARBA" id="ARBA00005058"/>
    </source>
</evidence>
<dbReference type="InterPro" id="IPR018099">
    <property type="entry name" value="Purine_phosphorylase-2_CS"/>
</dbReference>
<dbReference type="RefSeq" id="WP_152764950.1">
    <property type="nucleotide sequence ID" value="NZ_WHLY01000002.1"/>
</dbReference>
<comment type="pathway">
    <text evidence="1 6">Purine metabolism; purine nucleoside salvage.</text>
</comment>
<dbReference type="PANTHER" id="PTHR11904">
    <property type="entry name" value="METHYLTHIOADENOSINE/PURINE NUCLEOSIDE PHOSPHORYLASE"/>
    <property type="match status" value="1"/>
</dbReference>
<keyword evidence="4 6" id="KW-0328">Glycosyltransferase</keyword>
<dbReference type="CDD" id="cd09009">
    <property type="entry name" value="PNP-EcPNPII_like"/>
    <property type="match status" value="1"/>
</dbReference>
<dbReference type="AlphaFoldDB" id="A0A7C9BVD6"/>
<keyword evidence="9" id="KW-1185">Reference proteome</keyword>
<dbReference type="SUPFAM" id="SSF53167">
    <property type="entry name" value="Purine and uridine phosphorylases"/>
    <property type="match status" value="1"/>
</dbReference>
<dbReference type="UniPathway" id="UPA00606"/>
<organism evidence="8 9">
    <name type="scientific">Salmonirosea aquatica</name>
    <dbReference type="NCBI Taxonomy" id="2654236"/>
    <lineage>
        <taxon>Bacteria</taxon>
        <taxon>Pseudomonadati</taxon>
        <taxon>Bacteroidota</taxon>
        <taxon>Cytophagia</taxon>
        <taxon>Cytophagales</taxon>
        <taxon>Spirosomataceae</taxon>
        <taxon>Salmonirosea</taxon>
    </lineage>
</organism>
<protein>
    <recommendedName>
        <fullName evidence="6">Purine nucleoside phosphorylase</fullName>
        <ecNumber evidence="6">2.4.2.1</ecNumber>
    </recommendedName>
    <alternativeName>
        <fullName evidence="6">Inosine-guanosine phosphorylase</fullName>
    </alternativeName>
</protein>
<name>A0A7C9BVD6_9BACT</name>
<reference evidence="8 9" key="1">
    <citation type="submission" date="2019-10" db="EMBL/GenBank/DDBJ databases">
        <title>Draft Genome Sequence of Cytophagaceae sp. SJW1-29.</title>
        <authorList>
            <person name="Choi A."/>
        </authorList>
    </citation>
    <scope>NUCLEOTIDE SEQUENCE [LARGE SCALE GENOMIC DNA]</scope>
    <source>
        <strain evidence="8 9">SJW1-29</strain>
    </source>
</reference>
<dbReference type="Pfam" id="PF01048">
    <property type="entry name" value="PNP_UDP_1"/>
    <property type="match status" value="1"/>
</dbReference>
<dbReference type="NCBIfam" id="TIGR01700">
    <property type="entry name" value="PNPH"/>
    <property type="match status" value="1"/>
</dbReference>
<dbReference type="EMBL" id="WHLY01000002">
    <property type="protein sequence ID" value="MPR36759.1"/>
    <property type="molecule type" value="Genomic_DNA"/>
</dbReference>
<evidence type="ECO:0000313" key="8">
    <source>
        <dbReference type="EMBL" id="MPR36759.1"/>
    </source>
</evidence>
<feature type="domain" description="Nucleoside phosphorylase" evidence="7">
    <location>
        <begin position="24"/>
        <end position="271"/>
    </location>
</feature>
<comment type="caution">
    <text evidence="8">The sequence shown here is derived from an EMBL/GenBank/DDBJ whole genome shotgun (WGS) entry which is preliminary data.</text>
</comment>
<gene>
    <name evidence="8" type="ORF">GBK04_26380</name>
</gene>
<dbReference type="GO" id="GO:0009116">
    <property type="term" value="P:nucleoside metabolic process"/>
    <property type="evidence" value="ECO:0007669"/>
    <property type="project" value="InterPro"/>
</dbReference>
<dbReference type="InterPro" id="IPR011268">
    <property type="entry name" value="Purine_phosphorylase"/>
</dbReference>
<evidence type="ECO:0000256" key="6">
    <source>
        <dbReference type="PIRNR" id="PIRNR000477"/>
    </source>
</evidence>
<dbReference type="PANTHER" id="PTHR11904:SF9">
    <property type="entry name" value="PURINE NUCLEOSIDE PHOSPHORYLASE-RELATED"/>
    <property type="match status" value="1"/>
</dbReference>
<evidence type="ECO:0000256" key="4">
    <source>
        <dbReference type="ARBA" id="ARBA00022676"/>
    </source>
</evidence>
<dbReference type="InterPro" id="IPR011270">
    <property type="entry name" value="Pur_Nuc_Pase_Ino/Guo-sp"/>
</dbReference>
<accession>A0A7C9BVD6</accession>